<protein>
    <recommendedName>
        <fullName evidence="3">Lipoprotein</fullName>
    </recommendedName>
</protein>
<sequence length="128" mass="14200">MSRILLSLFLLILLVGCTAEKAKSSLDLSKLNWGLEAQIALQKSNDVYQQAKAAGQDLTNGPCLSNALHGNADYPETMWVLDIAHNPRADVDNQPENQCSAFRGRTAYNFIELTLEGELIEIYSPYIK</sequence>
<evidence type="ECO:0000313" key="1">
    <source>
        <dbReference type="EMBL" id="OGY88791.1"/>
    </source>
</evidence>
<comment type="caution">
    <text evidence="1">The sequence shown here is derived from an EMBL/GenBank/DDBJ whole genome shotgun (WGS) entry which is preliminary data.</text>
</comment>
<proteinExistence type="predicted"/>
<organism evidence="1 2">
    <name type="scientific">Candidatus Komeilibacteria bacterium RIFCSPLOWO2_01_FULL_45_10</name>
    <dbReference type="NCBI Taxonomy" id="1798550"/>
    <lineage>
        <taxon>Bacteria</taxon>
        <taxon>Candidatus Komeiliibacteriota</taxon>
    </lineage>
</organism>
<dbReference type="STRING" id="1798550.A2927_01590"/>
<evidence type="ECO:0000313" key="2">
    <source>
        <dbReference type="Proteomes" id="UP000178849"/>
    </source>
</evidence>
<dbReference type="Proteomes" id="UP000178849">
    <property type="component" value="Unassembled WGS sequence"/>
</dbReference>
<dbReference type="AlphaFoldDB" id="A0A1G2BHX1"/>
<dbReference type="EMBL" id="MHKL01000039">
    <property type="protein sequence ID" value="OGY88791.1"/>
    <property type="molecule type" value="Genomic_DNA"/>
</dbReference>
<accession>A0A1G2BHX1</accession>
<reference evidence="1 2" key="1">
    <citation type="journal article" date="2016" name="Nat. Commun.">
        <title>Thousands of microbial genomes shed light on interconnected biogeochemical processes in an aquifer system.</title>
        <authorList>
            <person name="Anantharaman K."/>
            <person name="Brown C.T."/>
            <person name="Hug L.A."/>
            <person name="Sharon I."/>
            <person name="Castelle C.J."/>
            <person name="Probst A.J."/>
            <person name="Thomas B.C."/>
            <person name="Singh A."/>
            <person name="Wilkins M.J."/>
            <person name="Karaoz U."/>
            <person name="Brodie E.L."/>
            <person name="Williams K.H."/>
            <person name="Hubbard S.S."/>
            <person name="Banfield J.F."/>
        </authorList>
    </citation>
    <scope>NUCLEOTIDE SEQUENCE [LARGE SCALE GENOMIC DNA]</scope>
</reference>
<dbReference type="PROSITE" id="PS51257">
    <property type="entry name" value="PROKAR_LIPOPROTEIN"/>
    <property type="match status" value="1"/>
</dbReference>
<name>A0A1G2BHX1_9BACT</name>
<gene>
    <name evidence="1" type="ORF">A2927_01590</name>
</gene>
<evidence type="ECO:0008006" key="3">
    <source>
        <dbReference type="Google" id="ProtNLM"/>
    </source>
</evidence>